<dbReference type="EMBL" id="CM047750">
    <property type="protein sequence ID" value="KAJ0007881.1"/>
    <property type="molecule type" value="Genomic_DNA"/>
</dbReference>
<comment type="caution">
    <text evidence="1">The sequence shown here is derived from an EMBL/GenBank/DDBJ whole genome shotgun (WGS) entry which is preliminary data.</text>
</comment>
<accession>A0ACC0X2D3</accession>
<name>A0ACC0X2D3_9ROSI</name>
<protein>
    <submittedName>
        <fullName evidence="1">Uncharacterized protein</fullName>
    </submittedName>
</protein>
<proteinExistence type="predicted"/>
<keyword evidence="2" id="KW-1185">Reference proteome</keyword>
<reference evidence="2" key="1">
    <citation type="journal article" date="2023" name="G3 (Bethesda)">
        <title>Genome assembly and association tests identify interacting loci associated with vigor, precocity, and sex in interspecific pistachio rootstocks.</title>
        <authorList>
            <person name="Palmer W."/>
            <person name="Jacygrad E."/>
            <person name="Sagayaradj S."/>
            <person name="Cavanaugh K."/>
            <person name="Han R."/>
            <person name="Bertier L."/>
            <person name="Beede B."/>
            <person name="Kafkas S."/>
            <person name="Golino D."/>
            <person name="Preece J."/>
            <person name="Michelmore R."/>
        </authorList>
    </citation>
    <scope>NUCLEOTIDE SEQUENCE [LARGE SCALE GENOMIC DNA]</scope>
</reference>
<organism evidence="1 2">
    <name type="scientific">Pistacia integerrima</name>
    <dbReference type="NCBI Taxonomy" id="434235"/>
    <lineage>
        <taxon>Eukaryota</taxon>
        <taxon>Viridiplantae</taxon>
        <taxon>Streptophyta</taxon>
        <taxon>Embryophyta</taxon>
        <taxon>Tracheophyta</taxon>
        <taxon>Spermatophyta</taxon>
        <taxon>Magnoliopsida</taxon>
        <taxon>eudicotyledons</taxon>
        <taxon>Gunneridae</taxon>
        <taxon>Pentapetalae</taxon>
        <taxon>rosids</taxon>
        <taxon>malvids</taxon>
        <taxon>Sapindales</taxon>
        <taxon>Anacardiaceae</taxon>
        <taxon>Pistacia</taxon>
    </lineage>
</organism>
<gene>
    <name evidence="1" type="ORF">Pint_29789</name>
</gene>
<dbReference type="Proteomes" id="UP001163603">
    <property type="component" value="Chromosome 15"/>
</dbReference>
<evidence type="ECO:0000313" key="2">
    <source>
        <dbReference type="Proteomes" id="UP001163603"/>
    </source>
</evidence>
<evidence type="ECO:0000313" key="1">
    <source>
        <dbReference type="EMBL" id="KAJ0007881.1"/>
    </source>
</evidence>
<sequence length="193" mass="21368">MATDKFSSANFLAEGGFGYVHKGVIPNGGVVASKQLKAGSCQGKRQFQAEVEIISHVRHKHLVPLVNFNSIGHKNGFQQQMDLLLNVSSIDHKNGFLQQMDLLLNFSSIGSQKRIPAANGSSVKFQQHRSQKRIPTAKNDKEILDWKKRFNIAVGTAKGLAHLHDISAGKPRIVHRDVKSANILLDENWEAKV</sequence>